<reference evidence="1 2" key="2">
    <citation type="submission" date="2017-10" db="EMBL/GenBank/DDBJ databases">
        <title>Genome analyses suggest a sexual origin of heterokaryosis in a supposedly ancient asexual fungus.</title>
        <authorList>
            <person name="Corradi N."/>
            <person name="Sedzielewska K."/>
            <person name="Noel J."/>
            <person name="Charron P."/>
            <person name="Farinelli L."/>
            <person name="Marton T."/>
            <person name="Kruger M."/>
            <person name="Pelin A."/>
            <person name="Brachmann A."/>
            <person name="Corradi N."/>
        </authorList>
    </citation>
    <scope>NUCLEOTIDE SEQUENCE [LARGE SCALE GENOMIC DNA]</scope>
    <source>
        <strain evidence="1 2">A1</strain>
    </source>
</reference>
<accession>A0A2I1E5E1</accession>
<dbReference type="SUPFAM" id="SSF82109">
    <property type="entry name" value="MIR domain"/>
    <property type="match status" value="1"/>
</dbReference>
<evidence type="ECO:0000313" key="1">
    <source>
        <dbReference type="EMBL" id="PKC73033.1"/>
    </source>
</evidence>
<dbReference type="InterPro" id="IPR036300">
    <property type="entry name" value="MIR_dom_sf"/>
</dbReference>
<dbReference type="Proteomes" id="UP000232688">
    <property type="component" value="Unassembled WGS sequence"/>
</dbReference>
<proteinExistence type="predicted"/>
<dbReference type="EMBL" id="LLXH01000102">
    <property type="protein sequence ID" value="PKC73033.1"/>
    <property type="molecule type" value="Genomic_DNA"/>
</dbReference>
<dbReference type="CDD" id="cd23263">
    <property type="entry name" value="beta-trefoil_MIR"/>
    <property type="match status" value="1"/>
</dbReference>
<dbReference type="VEuPathDB" id="FungiDB:RhiirFUN_011930"/>
<name>A0A2I1E5E1_9GLOM</name>
<reference evidence="1 2" key="1">
    <citation type="submission" date="2017-10" db="EMBL/GenBank/DDBJ databases">
        <title>Extensive intraspecific genome diversity in a model arbuscular mycorrhizal fungus.</title>
        <authorList>
            <person name="Chen E.C.H."/>
            <person name="Morin E."/>
            <person name="Baudet D."/>
            <person name="Noel J."/>
            <person name="Ndikumana S."/>
            <person name="Charron P."/>
            <person name="St-Onge C."/>
            <person name="Giorgi J."/>
            <person name="Grigoriev I.V."/>
            <person name="Roux C."/>
            <person name="Martin F.M."/>
            <person name="Corradi N."/>
        </authorList>
    </citation>
    <scope>NUCLEOTIDE SEQUENCE [LARGE SCALE GENOMIC DNA]</scope>
    <source>
        <strain evidence="1 2">A1</strain>
    </source>
</reference>
<dbReference type="VEuPathDB" id="FungiDB:FUN_014771"/>
<protein>
    <submittedName>
        <fullName evidence="1">Uncharacterized protein</fullName>
    </submittedName>
</protein>
<dbReference type="AlphaFoldDB" id="A0A2I1E5E1"/>
<organism evidence="1 2">
    <name type="scientific">Rhizophagus irregularis</name>
    <dbReference type="NCBI Taxonomy" id="588596"/>
    <lineage>
        <taxon>Eukaryota</taxon>
        <taxon>Fungi</taxon>
        <taxon>Fungi incertae sedis</taxon>
        <taxon>Mucoromycota</taxon>
        <taxon>Glomeromycotina</taxon>
        <taxon>Glomeromycetes</taxon>
        <taxon>Glomerales</taxon>
        <taxon>Glomeraceae</taxon>
        <taxon>Rhizophagus</taxon>
    </lineage>
</organism>
<comment type="caution">
    <text evidence="1">The sequence shown here is derived from an EMBL/GenBank/DDBJ whole genome shotgun (WGS) entry which is preliminary data.</text>
</comment>
<sequence length="354" mass="41065">MEPPIYDGRIHPNEYIKKMRTYCNFRQIKNEKEILKFAIMNIDSTIDIPKNITSFDVLVNVLKGHISFNIFKNSCKRKLEVLKYVTEREGGDTANFVTEFRKLCHDAEITDLVEQKKCLFNAVPYNLLKNNFTGEQRNVTSMNELVKVFEESVLEYSRIIRNGSIVALRHIATGKYLSARKYPRNSTKSDVIGTSIGTSIGTIIGAIFSALLDFHMVYCDDFGPNALWSISSSTKSINSAINYGKPIQLRHEILSEFFYTDMNEKSPTSNHFRVYCDEKERKNHWIIGNYHHQNNDDNVKSQDIITLQWKQSDVNKNILLRSHEFEDYQEVFAHDQRTGGNDQWCIELIGYRDT</sequence>
<dbReference type="OrthoDB" id="5588846at2759"/>
<dbReference type="VEuPathDB" id="FungiDB:RhiirA1_389269"/>
<dbReference type="Gene3D" id="2.80.10.50">
    <property type="match status" value="1"/>
</dbReference>
<gene>
    <name evidence="1" type="ORF">RhiirA1_389269</name>
</gene>
<evidence type="ECO:0000313" key="2">
    <source>
        <dbReference type="Proteomes" id="UP000232688"/>
    </source>
</evidence>